<sequence length="490" mass="52019">MSGLALSALAAAPVFPTLWRLALPIMLSLVFGALANAVDMAFISQFSQSDRAIAALSVIFPLQMLVAAFGTALGGALASVLTRALGAGQPEQAQRALWQATLLTFWLGIVLTIALCAGLPAMLALLQTPENVMPLALDYGYPVLLCTLPVLLAQLWCEAFRAQARVKLMVIVVVSSCLLNVLLNTLLIVGLDWGVSGAGIATAISQLLAALLALWLLQGRRSTLDQQAADLETAAETAESSPGSDLLTWSRQPATPGVKREMLLLGLPLFLNQLGIGLMVAAVNSQLAGTADVLLATAAFGLFIKMMVIVVMPLQGLAAAFQTLAAYHAGAGDDRRLRLTVYAALGWTLAYATLVYLLMYLQPQWLYGAFMAPAEVSTAAIVITQAACLAFPLYALFFVSAGFFLSTGRAGLALLIYLSHNYLFFLPFVFIFPAYWATSGIWWAFVATDVAAAVLGALCLLLALWHPLKAPAALTKRDNPAQANPYSEAV</sequence>
<keyword evidence="6 7" id="KW-0472">Membrane</keyword>
<evidence type="ECO:0000256" key="2">
    <source>
        <dbReference type="ARBA" id="ARBA00022448"/>
    </source>
</evidence>
<keyword evidence="5 7" id="KW-1133">Transmembrane helix</keyword>
<evidence type="ECO:0000256" key="1">
    <source>
        <dbReference type="ARBA" id="ARBA00004429"/>
    </source>
</evidence>
<dbReference type="InterPro" id="IPR048279">
    <property type="entry name" value="MdtK-like"/>
</dbReference>
<dbReference type="OrthoDB" id="9806302at2"/>
<evidence type="ECO:0000256" key="6">
    <source>
        <dbReference type="ARBA" id="ARBA00023136"/>
    </source>
</evidence>
<organism evidence="8 9">
    <name type="scientific">Rheinheimera riviphila</name>
    <dbReference type="NCBI Taxonomy" id="1834037"/>
    <lineage>
        <taxon>Bacteria</taxon>
        <taxon>Pseudomonadati</taxon>
        <taxon>Pseudomonadota</taxon>
        <taxon>Gammaproteobacteria</taxon>
        <taxon>Chromatiales</taxon>
        <taxon>Chromatiaceae</taxon>
        <taxon>Rheinheimera</taxon>
    </lineage>
</organism>
<evidence type="ECO:0000313" key="8">
    <source>
        <dbReference type="EMBL" id="RVU40794.1"/>
    </source>
</evidence>
<dbReference type="Proteomes" id="UP000283077">
    <property type="component" value="Unassembled WGS sequence"/>
</dbReference>
<feature type="transmembrane region" description="Helical" evidence="7">
    <location>
        <begin position="412"/>
        <end position="435"/>
    </location>
</feature>
<evidence type="ECO:0000256" key="3">
    <source>
        <dbReference type="ARBA" id="ARBA00022475"/>
    </source>
</evidence>
<dbReference type="PANTHER" id="PTHR43823:SF3">
    <property type="entry name" value="MULTIDRUG EXPORT PROTEIN MEPA"/>
    <property type="match status" value="1"/>
</dbReference>
<name>A0A437R1Y0_9GAMM</name>
<gene>
    <name evidence="8" type="ORF">EOE67_04235</name>
</gene>
<dbReference type="InterPro" id="IPR002528">
    <property type="entry name" value="MATE_fam"/>
</dbReference>
<feature type="transmembrane region" description="Helical" evidence="7">
    <location>
        <begin position="262"/>
        <end position="283"/>
    </location>
</feature>
<dbReference type="PANTHER" id="PTHR43823">
    <property type="entry name" value="SPORULATION PROTEIN YKVU"/>
    <property type="match status" value="1"/>
</dbReference>
<feature type="transmembrane region" description="Helical" evidence="7">
    <location>
        <begin position="197"/>
        <end position="217"/>
    </location>
</feature>
<evidence type="ECO:0000256" key="4">
    <source>
        <dbReference type="ARBA" id="ARBA00022692"/>
    </source>
</evidence>
<keyword evidence="9" id="KW-1185">Reference proteome</keyword>
<feature type="transmembrane region" description="Helical" evidence="7">
    <location>
        <begin position="303"/>
        <end position="327"/>
    </location>
</feature>
<proteinExistence type="predicted"/>
<feature type="transmembrane region" description="Helical" evidence="7">
    <location>
        <begin position="339"/>
        <end position="359"/>
    </location>
</feature>
<dbReference type="Pfam" id="PF01554">
    <property type="entry name" value="MatE"/>
    <property type="match status" value="2"/>
</dbReference>
<dbReference type="RefSeq" id="WP_127697806.1">
    <property type="nucleotide sequence ID" value="NZ_SACS01000003.1"/>
</dbReference>
<comment type="caution">
    <text evidence="8">The sequence shown here is derived from an EMBL/GenBank/DDBJ whole genome shotgun (WGS) entry which is preliminary data.</text>
</comment>
<dbReference type="InterPro" id="IPR051327">
    <property type="entry name" value="MATE_MepA_subfamily"/>
</dbReference>
<dbReference type="AlphaFoldDB" id="A0A437R1Y0"/>
<comment type="subcellular location">
    <subcellularLocation>
        <location evidence="1">Cell inner membrane</location>
        <topology evidence="1">Multi-pass membrane protein</topology>
    </subcellularLocation>
</comment>
<evidence type="ECO:0000313" key="9">
    <source>
        <dbReference type="Proteomes" id="UP000283077"/>
    </source>
</evidence>
<dbReference type="GO" id="GO:0005886">
    <property type="term" value="C:plasma membrane"/>
    <property type="evidence" value="ECO:0007669"/>
    <property type="project" value="UniProtKB-SubCell"/>
</dbReference>
<evidence type="ECO:0008006" key="10">
    <source>
        <dbReference type="Google" id="ProtNLM"/>
    </source>
</evidence>
<feature type="transmembrane region" description="Helical" evidence="7">
    <location>
        <begin position="53"/>
        <end position="81"/>
    </location>
</feature>
<keyword evidence="2" id="KW-0813">Transport</keyword>
<keyword evidence="3" id="KW-1003">Cell membrane</keyword>
<accession>A0A437R1Y0</accession>
<protein>
    <recommendedName>
        <fullName evidence="10">MATE family efflux transporter</fullName>
    </recommendedName>
</protein>
<feature type="transmembrane region" description="Helical" evidence="7">
    <location>
        <begin position="139"/>
        <end position="156"/>
    </location>
</feature>
<feature type="transmembrane region" description="Helical" evidence="7">
    <location>
        <begin position="168"/>
        <end position="191"/>
    </location>
</feature>
<evidence type="ECO:0000256" key="7">
    <source>
        <dbReference type="SAM" id="Phobius"/>
    </source>
</evidence>
<feature type="transmembrane region" description="Helical" evidence="7">
    <location>
        <begin position="379"/>
        <end position="405"/>
    </location>
</feature>
<evidence type="ECO:0000256" key="5">
    <source>
        <dbReference type="ARBA" id="ARBA00022989"/>
    </source>
</evidence>
<dbReference type="GO" id="GO:0015297">
    <property type="term" value="F:antiporter activity"/>
    <property type="evidence" value="ECO:0007669"/>
    <property type="project" value="InterPro"/>
</dbReference>
<dbReference type="GO" id="GO:0042910">
    <property type="term" value="F:xenobiotic transmembrane transporter activity"/>
    <property type="evidence" value="ECO:0007669"/>
    <property type="project" value="InterPro"/>
</dbReference>
<dbReference type="EMBL" id="SACS01000003">
    <property type="protein sequence ID" value="RVU40794.1"/>
    <property type="molecule type" value="Genomic_DNA"/>
</dbReference>
<reference evidence="8 9" key="1">
    <citation type="submission" date="2019-01" db="EMBL/GenBank/DDBJ databases">
        <authorList>
            <person name="Chen W.-M."/>
        </authorList>
    </citation>
    <scope>NUCLEOTIDE SEQUENCE [LARGE SCALE GENOMIC DNA]</scope>
    <source>
        <strain evidence="8 9">KYPC3</strain>
    </source>
</reference>
<feature type="transmembrane region" description="Helical" evidence="7">
    <location>
        <begin position="441"/>
        <end position="465"/>
    </location>
</feature>
<dbReference type="PIRSF" id="PIRSF006603">
    <property type="entry name" value="DinF"/>
    <property type="match status" value="1"/>
</dbReference>
<keyword evidence="4 7" id="KW-0812">Transmembrane</keyword>
<feature type="transmembrane region" description="Helical" evidence="7">
    <location>
        <begin position="102"/>
        <end position="127"/>
    </location>
</feature>